<evidence type="ECO:0000313" key="3">
    <source>
        <dbReference type="Proteomes" id="UP001596135"/>
    </source>
</evidence>
<dbReference type="Gene3D" id="3.40.50.150">
    <property type="entry name" value="Vaccinia Virus protein VP39"/>
    <property type="match status" value="1"/>
</dbReference>
<comment type="caution">
    <text evidence="2">The sequence shown here is derived from an EMBL/GenBank/DDBJ whole genome shotgun (WGS) entry which is preliminary data.</text>
</comment>
<keyword evidence="3" id="KW-1185">Reference proteome</keyword>
<dbReference type="SUPFAM" id="SSF53335">
    <property type="entry name" value="S-adenosyl-L-methionine-dependent methyltransferases"/>
    <property type="match status" value="1"/>
</dbReference>
<dbReference type="EMBL" id="JBHSRJ010000004">
    <property type="protein sequence ID" value="MFC6043909.1"/>
    <property type="molecule type" value="Genomic_DNA"/>
</dbReference>
<protein>
    <submittedName>
        <fullName evidence="2">DUF480 domain-containing protein</fullName>
    </submittedName>
</protein>
<dbReference type="SUPFAM" id="SSF46785">
    <property type="entry name" value="Winged helix' DNA-binding domain"/>
    <property type="match status" value="2"/>
</dbReference>
<dbReference type="Gene3D" id="1.10.10.10">
    <property type="entry name" value="Winged helix-like DNA-binding domain superfamily/Winged helix DNA-binding domain"/>
    <property type="match status" value="2"/>
</dbReference>
<dbReference type="InterPro" id="IPR036390">
    <property type="entry name" value="WH_DNA-bd_sf"/>
</dbReference>
<dbReference type="Pfam" id="PF13649">
    <property type="entry name" value="Methyltransf_25"/>
    <property type="match status" value="1"/>
</dbReference>
<name>A0ABW1LJL6_9ACTN</name>
<evidence type="ECO:0000313" key="2">
    <source>
        <dbReference type="EMBL" id="MFC6043909.1"/>
    </source>
</evidence>
<gene>
    <name evidence="2" type="ORF">ACFPYL_12515</name>
</gene>
<dbReference type="CDD" id="cd02440">
    <property type="entry name" value="AdoMet_MTases"/>
    <property type="match status" value="1"/>
</dbReference>
<dbReference type="Proteomes" id="UP001596135">
    <property type="component" value="Unassembled WGS sequence"/>
</dbReference>
<dbReference type="InterPro" id="IPR007432">
    <property type="entry name" value="DUF480"/>
</dbReference>
<reference evidence="3" key="1">
    <citation type="journal article" date="2019" name="Int. J. Syst. Evol. Microbiol.">
        <title>The Global Catalogue of Microorganisms (GCM) 10K type strain sequencing project: providing services to taxonomists for standard genome sequencing and annotation.</title>
        <authorList>
            <consortium name="The Broad Institute Genomics Platform"/>
            <consortium name="The Broad Institute Genome Sequencing Center for Infectious Disease"/>
            <person name="Wu L."/>
            <person name="Ma J."/>
        </authorList>
    </citation>
    <scope>NUCLEOTIDE SEQUENCE [LARGE SCALE GENOMIC DNA]</scope>
    <source>
        <strain evidence="3">CCUG 54522</strain>
    </source>
</reference>
<evidence type="ECO:0000259" key="1">
    <source>
        <dbReference type="Pfam" id="PF13649"/>
    </source>
</evidence>
<organism evidence="2 3">
    <name type="scientific">Nocardioides hankookensis</name>
    <dbReference type="NCBI Taxonomy" id="443157"/>
    <lineage>
        <taxon>Bacteria</taxon>
        <taxon>Bacillati</taxon>
        <taxon>Actinomycetota</taxon>
        <taxon>Actinomycetes</taxon>
        <taxon>Propionibacteriales</taxon>
        <taxon>Nocardioidaceae</taxon>
        <taxon>Nocardioides</taxon>
    </lineage>
</organism>
<proteinExistence type="predicted"/>
<dbReference type="PANTHER" id="PTHR38768">
    <property type="entry name" value="UPF0502 PROTEIN YCEH"/>
    <property type="match status" value="1"/>
</dbReference>
<dbReference type="InterPro" id="IPR041698">
    <property type="entry name" value="Methyltransf_25"/>
</dbReference>
<dbReference type="InterPro" id="IPR036388">
    <property type="entry name" value="WH-like_DNA-bd_sf"/>
</dbReference>
<dbReference type="InterPro" id="IPR029063">
    <property type="entry name" value="SAM-dependent_MTases_sf"/>
</dbReference>
<dbReference type="PANTHER" id="PTHR38768:SF1">
    <property type="entry name" value="UPF0502 PROTEIN YCEH"/>
    <property type="match status" value="1"/>
</dbReference>
<sequence>MADLPVLDAEEQRVLGSLLEKQVTVPASYPLSLNALRTACNQSNSRDPVTEYDEQTVERTAKRLKESGLARIVWSDTGRRTLKYHQTLGERVELADDERALVTVLLLRGPQAPGELRSRTERLHAFGDRADVEQALRRMAERGLVTELPRRGGDRDNRWMHLLGDPPTAVSTAPTPTVDRDSVLADGAAARDDRVRASYDAVAATYADRLVNEVSGLPFERWLLDRVAAHADGGPVVEVGCGPGHITAYLADAGADATGIDLSPAMVEQAREHYPDGSYEVGDLRRLMRPTSAPGWSAVLAWYSLIHLAGSELPDAVAALSRPLAPGGWLVLALHAGAEVRHHDEWFDVPVELDFVYHEPDEVVGLVRAAGLEEIEWYRRGPVESRGETSQRLYVVARKPS</sequence>
<feature type="domain" description="Methyltransferase" evidence="1">
    <location>
        <begin position="236"/>
        <end position="328"/>
    </location>
</feature>
<dbReference type="RefSeq" id="WP_379154351.1">
    <property type="nucleotide sequence ID" value="NZ_JBHSRJ010000004.1"/>
</dbReference>
<dbReference type="Pfam" id="PF04337">
    <property type="entry name" value="DUF480"/>
    <property type="match status" value="1"/>
</dbReference>
<accession>A0ABW1LJL6</accession>